<gene>
    <name evidence="1" type="ORF">WA026_004624</name>
</gene>
<comment type="caution">
    <text evidence="1">The sequence shown here is derived from an EMBL/GenBank/DDBJ whole genome shotgun (WGS) entry which is preliminary data.</text>
</comment>
<dbReference type="AlphaFoldDB" id="A0AAW1V746"/>
<dbReference type="EMBL" id="JARQZJ010000122">
    <property type="protein sequence ID" value="KAK9889350.1"/>
    <property type="molecule type" value="Genomic_DNA"/>
</dbReference>
<protein>
    <submittedName>
        <fullName evidence="1">Uncharacterized protein</fullName>
    </submittedName>
</protein>
<evidence type="ECO:0000313" key="1">
    <source>
        <dbReference type="EMBL" id="KAK9889350.1"/>
    </source>
</evidence>
<sequence length="115" mass="13437">MITSPETKSTISLRMWATEATSWRMRISTHKYTRIKTTPQWNRDALQNEVKQQQYREQLEQALNSETECNELEKLWQGTLEAITETTQRVFGKGKARRIVSVKEICKSICASRSK</sequence>
<name>A0AAW1V746_9CUCU</name>
<organism evidence="1 2">
    <name type="scientific">Henosepilachna vigintioctopunctata</name>
    <dbReference type="NCBI Taxonomy" id="420089"/>
    <lineage>
        <taxon>Eukaryota</taxon>
        <taxon>Metazoa</taxon>
        <taxon>Ecdysozoa</taxon>
        <taxon>Arthropoda</taxon>
        <taxon>Hexapoda</taxon>
        <taxon>Insecta</taxon>
        <taxon>Pterygota</taxon>
        <taxon>Neoptera</taxon>
        <taxon>Endopterygota</taxon>
        <taxon>Coleoptera</taxon>
        <taxon>Polyphaga</taxon>
        <taxon>Cucujiformia</taxon>
        <taxon>Coccinelloidea</taxon>
        <taxon>Coccinellidae</taxon>
        <taxon>Epilachninae</taxon>
        <taxon>Epilachnini</taxon>
        <taxon>Henosepilachna</taxon>
    </lineage>
</organism>
<evidence type="ECO:0000313" key="2">
    <source>
        <dbReference type="Proteomes" id="UP001431783"/>
    </source>
</evidence>
<proteinExistence type="predicted"/>
<accession>A0AAW1V746</accession>
<keyword evidence="2" id="KW-1185">Reference proteome</keyword>
<reference evidence="1 2" key="1">
    <citation type="submission" date="2023-03" db="EMBL/GenBank/DDBJ databases">
        <title>Genome insight into feeding habits of ladybird beetles.</title>
        <authorList>
            <person name="Li H.-S."/>
            <person name="Huang Y.-H."/>
            <person name="Pang H."/>
        </authorList>
    </citation>
    <scope>NUCLEOTIDE SEQUENCE [LARGE SCALE GENOMIC DNA]</scope>
    <source>
        <strain evidence="1">SYSU_2023b</strain>
        <tissue evidence="1">Whole body</tissue>
    </source>
</reference>
<dbReference type="Proteomes" id="UP001431783">
    <property type="component" value="Unassembled WGS sequence"/>
</dbReference>